<feature type="non-terminal residue" evidence="1">
    <location>
        <position position="1"/>
    </location>
</feature>
<dbReference type="EMBL" id="UINC01099090">
    <property type="protein sequence ID" value="SVC58091.1"/>
    <property type="molecule type" value="Genomic_DNA"/>
</dbReference>
<sequence length="60" mass="6936">VKAEIDHIHKEKHPKTIFLPTTNCSKHMVTVFTEAPPLDNKYYKQSTDSVDFTALLSYQK</sequence>
<gene>
    <name evidence="1" type="ORF">METZ01_LOCUS310945</name>
</gene>
<proteinExistence type="predicted"/>
<dbReference type="AlphaFoldDB" id="A0A382NET5"/>
<evidence type="ECO:0000313" key="1">
    <source>
        <dbReference type="EMBL" id="SVC58091.1"/>
    </source>
</evidence>
<accession>A0A382NET5</accession>
<organism evidence="1">
    <name type="scientific">marine metagenome</name>
    <dbReference type="NCBI Taxonomy" id="408172"/>
    <lineage>
        <taxon>unclassified sequences</taxon>
        <taxon>metagenomes</taxon>
        <taxon>ecological metagenomes</taxon>
    </lineage>
</organism>
<reference evidence="1" key="1">
    <citation type="submission" date="2018-05" db="EMBL/GenBank/DDBJ databases">
        <authorList>
            <person name="Lanie J.A."/>
            <person name="Ng W.-L."/>
            <person name="Kazmierczak K.M."/>
            <person name="Andrzejewski T.M."/>
            <person name="Davidsen T.M."/>
            <person name="Wayne K.J."/>
            <person name="Tettelin H."/>
            <person name="Glass J.I."/>
            <person name="Rusch D."/>
            <person name="Podicherti R."/>
            <person name="Tsui H.-C.T."/>
            <person name="Winkler M.E."/>
        </authorList>
    </citation>
    <scope>NUCLEOTIDE SEQUENCE</scope>
</reference>
<name>A0A382NET5_9ZZZZ</name>
<protein>
    <submittedName>
        <fullName evidence="1">Uncharacterized protein</fullName>
    </submittedName>
</protein>